<comment type="caution">
    <text evidence="2">The sequence shown here is derived from an EMBL/GenBank/DDBJ whole genome shotgun (WGS) entry which is preliminary data.</text>
</comment>
<feature type="region of interest" description="Disordered" evidence="1">
    <location>
        <begin position="33"/>
        <end position="69"/>
    </location>
</feature>
<name>A0A397T126_9GLOM</name>
<evidence type="ECO:0000313" key="3">
    <source>
        <dbReference type="Proteomes" id="UP000265703"/>
    </source>
</evidence>
<feature type="compositionally biased region" description="Low complexity" evidence="1">
    <location>
        <begin position="55"/>
        <end position="69"/>
    </location>
</feature>
<sequence>MPYKRREAKFSEAGTKGAVHARGLRRSKYVVDHSRKTYAKEDKDNEEEEEEGLNSSYQSTSTTPQPSST</sequence>
<proteinExistence type="predicted"/>
<dbReference type="AlphaFoldDB" id="A0A397T126"/>
<organism evidence="2 3">
    <name type="scientific">Glomus cerebriforme</name>
    <dbReference type="NCBI Taxonomy" id="658196"/>
    <lineage>
        <taxon>Eukaryota</taxon>
        <taxon>Fungi</taxon>
        <taxon>Fungi incertae sedis</taxon>
        <taxon>Mucoromycota</taxon>
        <taxon>Glomeromycotina</taxon>
        <taxon>Glomeromycetes</taxon>
        <taxon>Glomerales</taxon>
        <taxon>Glomeraceae</taxon>
        <taxon>Glomus</taxon>
    </lineage>
</organism>
<gene>
    <name evidence="2" type="ORF">C1645_824342</name>
</gene>
<keyword evidence="3" id="KW-1185">Reference proteome</keyword>
<dbReference type="EMBL" id="QKYT01000206">
    <property type="protein sequence ID" value="RIA89767.1"/>
    <property type="molecule type" value="Genomic_DNA"/>
</dbReference>
<feature type="compositionally biased region" description="Basic and acidic residues" evidence="1">
    <location>
        <begin position="33"/>
        <end position="43"/>
    </location>
</feature>
<evidence type="ECO:0000313" key="2">
    <source>
        <dbReference type="EMBL" id="RIA89767.1"/>
    </source>
</evidence>
<reference evidence="2 3" key="1">
    <citation type="submission" date="2018-06" db="EMBL/GenBank/DDBJ databases">
        <title>Comparative genomics reveals the genomic features of Rhizophagus irregularis, R. cerebriforme, R. diaphanum and Gigaspora rosea, and their symbiotic lifestyle signature.</title>
        <authorList>
            <person name="Morin E."/>
            <person name="San Clemente H."/>
            <person name="Chen E.C.H."/>
            <person name="De La Providencia I."/>
            <person name="Hainaut M."/>
            <person name="Kuo A."/>
            <person name="Kohler A."/>
            <person name="Murat C."/>
            <person name="Tang N."/>
            <person name="Roy S."/>
            <person name="Loubradou J."/>
            <person name="Henrissat B."/>
            <person name="Grigoriev I.V."/>
            <person name="Corradi N."/>
            <person name="Roux C."/>
            <person name="Martin F.M."/>
        </authorList>
    </citation>
    <scope>NUCLEOTIDE SEQUENCE [LARGE SCALE GENOMIC DNA]</scope>
    <source>
        <strain evidence="2 3">DAOM 227022</strain>
    </source>
</reference>
<protein>
    <submittedName>
        <fullName evidence="2">Uncharacterized protein</fullName>
    </submittedName>
</protein>
<dbReference type="Proteomes" id="UP000265703">
    <property type="component" value="Unassembled WGS sequence"/>
</dbReference>
<accession>A0A397T126</accession>
<evidence type="ECO:0000256" key="1">
    <source>
        <dbReference type="SAM" id="MobiDB-lite"/>
    </source>
</evidence>
<dbReference type="OrthoDB" id="2486351at2759"/>